<name>A0A0K8R6S5_IXORI</name>
<proteinExistence type="evidence at transcript level"/>
<dbReference type="EMBL" id="GADI01006946">
    <property type="protein sequence ID" value="JAA66862.1"/>
    <property type="molecule type" value="mRNA"/>
</dbReference>
<dbReference type="AlphaFoldDB" id="A0A0K8R6S5"/>
<reference evidence="2" key="1">
    <citation type="submission" date="2012-12" db="EMBL/GenBank/DDBJ databases">
        <title>Identification and characterization of a phenylalanine ammonia-lyase gene family in Isatis indigotica Fort.</title>
        <authorList>
            <person name="Liu Q."/>
            <person name="Chen J."/>
            <person name="Zhou X."/>
            <person name="Di P."/>
            <person name="Xiao Y."/>
            <person name="Xuan H."/>
            <person name="Zhang L."/>
            <person name="Chen W."/>
        </authorList>
    </citation>
    <scope>NUCLEOTIDE SEQUENCE</scope>
    <source>
        <tissue evidence="2">Salivary gland</tissue>
    </source>
</reference>
<evidence type="ECO:0000256" key="1">
    <source>
        <dbReference type="SAM" id="SignalP"/>
    </source>
</evidence>
<sequence length="73" mass="8350">MRFTLYIIILFVRRAAYQKPSDTEPVHFSVLKSSQTFIVLREGNPTTSKLFLWINFGNILPVPRGLTNGVLLL</sequence>
<keyword evidence="1" id="KW-0732">Signal</keyword>
<accession>A0A0K8R6S5</accession>
<protein>
    <recommendedName>
        <fullName evidence="3">Secreted protein</fullName>
    </recommendedName>
</protein>
<feature type="chain" id="PRO_5005515936" description="Secreted protein" evidence="1">
    <location>
        <begin position="19"/>
        <end position="73"/>
    </location>
</feature>
<evidence type="ECO:0000313" key="2">
    <source>
        <dbReference type="EMBL" id="JAA66862.1"/>
    </source>
</evidence>
<evidence type="ECO:0008006" key="3">
    <source>
        <dbReference type="Google" id="ProtNLM"/>
    </source>
</evidence>
<feature type="signal peptide" evidence="1">
    <location>
        <begin position="1"/>
        <end position="18"/>
    </location>
</feature>
<organism evidence="2">
    <name type="scientific">Ixodes ricinus</name>
    <name type="common">Common tick</name>
    <name type="synonym">Acarus ricinus</name>
    <dbReference type="NCBI Taxonomy" id="34613"/>
    <lineage>
        <taxon>Eukaryota</taxon>
        <taxon>Metazoa</taxon>
        <taxon>Ecdysozoa</taxon>
        <taxon>Arthropoda</taxon>
        <taxon>Chelicerata</taxon>
        <taxon>Arachnida</taxon>
        <taxon>Acari</taxon>
        <taxon>Parasitiformes</taxon>
        <taxon>Ixodida</taxon>
        <taxon>Ixodoidea</taxon>
        <taxon>Ixodidae</taxon>
        <taxon>Ixodinae</taxon>
        <taxon>Ixodes</taxon>
    </lineage>
</organism>